<evidence type="ECO:0000256" key="11">
    <source>
        <dbReference type="RuleBase" id="RU003796"/>
    </source>
</evidence>
<keyword evidence="15" id="KW-1185">Reference proteome</keyword>
<keyword evidence="5" id="KW-0862">Zinc</keyword>
<feature type="domain" description="THAP-type" evidence="13">
    <location>
        <begin position="1"/>
        <end position="83"/>
    </location>
</feature>
<dbReference type="PANTHER" id="PTHR12081:SF19">
    <property type="entry name" value="TRANSCRIPTION FACTOR E2F6"/>
    <property type="match status" value="1"/>
</dbReference>
<dbReference type="GO" id="GO:0090575">
    <property type="term" value="C:RNA polymerase II transcription regulator complex"/>
    <property type="evidence" value="ECO:0007669"/>
    <property type="project" value="TreeGrafter"/>
</dbReference>
<dbReference type="InterPro" id="IPR036390">
    <property type="entry name" value="WH_DNA-bd_sf"/>
</dbReference>
<keyword evidence="8 11" id="KW-0804">Transcription</keyword>
<dbReference type="Pfam" id="PF16421">
    <property type="entry name" value="E2F_CC-MB"/>
    <property type="match status" value="1"/>
</dbReference>
<comment type="caution">
    <text evidence="14">The sequence shown here is derived from an EMBL/GenBank/DDBJ whole genome shotgun (WGS) entry which is preliminary data.</text>
</comment>
<reference evidence="14" key="1">
    <citation type="submission" date="2020-03" db="EMBL/GenBank/DDBJ databases">
        <authorList>
            <person name="Weist P."/>
        </authorList>
    </citation>
    <scope>NUCLEOTIDE SEQUENCE</scope>
</reference>
<evidence type="ECO:0000256" key="1">
    <source>
        <dbReference type="ARBA" id="ARBA00004123"/>
    </source>
</evidence>
<accession>A0A9N7V0J4</accession>
<evidence type="ECO:0000256" key="7">
    <source>
        <dbReference type="ARBA" id="ARBA00023125"/>
    </source>
</evidence>
<keyword evidence="3" id="KW-0479">Metal-binding</keyword>
<evidence type="ECO:0000256" key="3">
    <source>
        <dbReference type="ARBA" id="ARBA00022723"/>
    </source>
</evidence>
<proteinExistence type="inferred from homology"/>
<keyword evidence="6 11" id="KW-0805">Transcription regulation</keyword>
<dbReference type="FunFam" id="1.10.10.10:FF:000458">
    <property type="entry name" value="E2F-like (Mammalian transcription factor)"/>
    <property type="match status" value="1"/>
</dbReference>
<dbReference type="Pfam" id="PF05485">
    <property type="entry name" value="THAP"/>
    <property type="match status" value="1"/>
</dbReference>
<evidence type="ECO:0000259" key="13">
    <source>
        <dbReference type="PROSITE" id="PS50950"/>
    </source>
</evidence>
<dbReference type="InterPro" id="IPR036388">
    <property type="entry name" value="WH-like_DNA-bd_sf"/>
</dbReference>
<dbReference type="InterPro" id="IPR006612">
    <property type="entry name" value="THAP_Znf"/>
</dbReference>
<dbReference type="PROSITE" id="PS50950">
    <property type="entry name" value="ZF_THAP"/>
    <property type="match status" value="1"/>
</dbReference>
<keyword evidence="4 10" id="KW-0863">Zinc-finger</keyword>
<dbReference type="GO" id="GO:0008270">
    <property type="term" value="F:zinc ion binding"/>
    <property type="evidence" value="ECO:0007669"/>
    <property type="project" value="UniProtKB-KW"/>
</dbReference>
<dbReference type="InterPro" id="IPR003316">
    <property type="entry name" value="E2F_WHTH_DNA-bd_dom"/>
</dbReference>
<dbReference type="GO" id="GO:0000978">
    <property type="term" value="F:RNA polymerase II cis-regulatory region sequence-specific DNA binding"/>
    <property type="evidence" value="ECO:0007669"/>
    <property type="project" value="InterPro"/>
</dbReference>
<evidence type="ECO:0000256" key="2">
    <source>
        <dbReference type="ARBA" id="ARBA00010940"/>
    </source>
</evidence>
<dbReference type="AlphaFoldDB" id="A0A9N7V0J4"/>
<evidence type="ECO:0000256" key="4">
    <source>
        <dbReference type="ARBA" id="ARBA00022771"/>
    </source>
</evidence>
<gene>
    <name evidence="14" type="ORF">PLEPLA_LOCUS28272</name>
</gene>
<protein>
    <recommendedName>
        <fullName evidence="13">THAP-type domain-containing protein</fullName>
    </recommendedName>
</protein>
<dbReference type="InterPro" id="IPR032198">
    <property type="entry name" value="E2F_CC-MB"/>
</dbReference>
<dbReference type="EMBL" id="CADEAL010002458">
    <property type="protein sequence ID" value="CAB1440506.1"/>
    <property type="molecule type" value="Genomic_DNA"/>
</dbReference>
<evidence type="ECO:0000256" key="8">
    <source>
        <dbReference type="ARBA" id="ARBA00023163"/>
    </source>
</evidence>
<comment type="subcellular location">
    <subcellularLocation>
        <location evidence="1 11">Nucleus</location>
    </subcellularLocation>
</comment>
<organism evidence="14 15">
    <name type="scientific">Pleuronectes platessa</name>
    <name type="common">European plaice</name>
    <dbReference type="NCBI Taxonomy" id="8262"/>
    <lineage>
        <taxon>Eukaryota</taxon>
        <taxon>Metazoa</taxon>
        <taxon>Chordata</taxon>
        <taxon>Craniata</taxon>
        <taxon>Vertebrata</taxon>
        <taxon>Euteleostomi</taxon>
        <taxon>Actinopterygii</taxon>
        <taxon>Neopterygii</taxon>
        <taxon>Teleostei</taxon>
        <taxon>Neoteleostei</taxon>
        <taxon>Acanthomorphata</taxon>
        <taxon>Carangaria</taxon>
        <taxon>Pleuronectiformes</taxon>
        <taxon>Pleuronectoidei</taxon>
        <taxon>Pleuronectidae</taxon>
        <taxon>Pleuronectes</taxon>
    </lineage>
</organism>
<dbReference type="GO" id="GO:0046983">
    <property type="term" value="F:protein dimerization activity"/>
    <property type="evidence" value="ECO:0007669"/>
    <property type="project" value="InterPro"/>
</dbReference>
<evidence type="ECO:0000256" key="6">
    <source>
        <dbReference type="ARBA" id="ARBA00023015"/>
    </source>
</evidence>
<dbReference type="SMART" id="SM00692">
    <property type="entry name" value="DM3"/>
    <property type="match status" value="1"/>
</dbReference>
<dbReference type="SUPFAM" id="SSF57716">
    <property type="entry name" value="Glucocorticoid receptor-like (DNA-binding domain)"/>
    <property type="match status" value="1"/>
</dbReference>
<keyword evidence="9 11" id="KW-0539">Nucleus</keyword>
<evidence type="ECO:0000256" key="10">
    <source>
        <dbReference type="PROSITE-ProRule" id="PRU00309"/>
    </source>
</evidence>
<name>A0A9N7V0J4_PLEPL</name>
<dbReference type="SMART" id="SM01372">
    <property type="entry name" value="E2F_TDP"/>
    <property type="match status" value="1"/>
</dbReference>
<evidence type="ECO:0000256" key="9">
    <source>
        <dbReference type="ARBA" id="ARBA00023242"/>
    </source>
</evidence>
<dbReference type="GO" id="GO:0000981">
    <property type="term" value="F:DNA-binding transcription factor activity, RNA polymerase II-specific"/>
    <property type="evidence" value="ECO:0007669"/>
    <property type="project" value="TreeGrafter"/>
</dbReference>
<feature type="region of interest" description="Disordered" evidence="12">
    <location>
        <begin position="92"/>
        <end position="160"/>
    </location>
</feature>
<dbReference type="SMART" id="SM00980">
    <property type="entry name" value="THAP"/>
    <property type="match status" value="1"/>
</dbReference>
<dbReference type="SUPFAM" id="SSF144074">
    <property type="entry name" value="E2F-DP heterodimerization region"/>
    <property type="match status" value="1"/>
</dbReference>
<keyword evidence="7 10" id="KW-0238">DNA-binding</keyword>
<dbReference type="Gene3D" id="6.10.250.540">
    <property type="match status" value="1"/>
</dbReference>
<evidence type="ECO:0000313" key="15">
    <source>
        <dbReference type="Proteomes" id="UP001153269"/>
    </source>
</evidence>
<dbReference type="Pfam" id="PF02319">
    <property type="entry name" value="WHD_E2F_TDP"/>
    <property type="match status" value="1"/>
</dbReference>
<dbReference type="Proteomes" id="UP001153269">
    <property type="component" value="Unassembled WGS sequence"/>
</dbReference>
<dbReference type="SUPFAM" id="SSF46785">
    <property type="entry name" value="Winged helix' DNA-binding domain"/>
    <property type="match status" value="1"/>
</dbReference>
<dbReference type="InterPro" id="IPR015633">
    <property type="entry name" value="E2F"/>
</dbReference>
<dbReference type="InterPro" id="IPR037241">
    <property type="entry name" value="E2F-DP_heterodim"/>
</dbReference>
<evidence type="ECO:0000256" key="5">
    <source>
        <dbReference type="ARBA" id="ARBA00022833"/>
    </source>
</evidence>
<sequence>MVRCVVSGCPSRSASVTPGVSHRPPKRFFSFPTDQARVKVWLAALRETDKQDWTGQHVICEDHFLPEDISSNKVDSEAIPIMPPYLDGGLGLVSPWGAQSSEEEEQWTTGGREDEDEGGEARPAPGPPQQGPAAGLENPPEPETTSAAQPQRKRSSGVSRHDTSLVLLTQGFLELLLAAPGGSLDIRQVATSLKIRKRRVYDITNILNGIKLIQKESANRIKWIGEIPISSFLSKNQQRFQKELENLQRVEDTGFFNWCTSAYVTLEDLGRLRVLQDQTLVVIKAPEETKLEIPAPKEDNIQVHLKAGKGPITVVTREMDSVDALTSDPGRTGSGFFLTLEESRVRTSALYRVS</sequence>
<evidence type="ECO:0000256" key="12">
    <source>
        <dbReference type="SAM" id="MobiDB-lite"/>
    </source>
</evidence>
<dbReference type="Gene3D" id="1.10.10.10">
    <property type="entry name" value="Winged helix-like DNA-binding domain superfamily/Winged helix DNA-binding domain"/>
    <property type="match status" value="1"/>
</dbReference>
<evidence type="ECO:0000313" key="14">
    <source>
        <dbReference type="EMBL" id="CAB1440506.1"/>
    </source>
</evidence>
<dbReference type="PANTHER" id="PTHR12081">
    <property type="entry name" value="TRANSCRIPTION FACTOR E2F"/>
    <property type="match status" value="1"/>
</dbReference>
<comment type="similarity">
    <text evidence="2 11">Belongs to the E2F/DP family.</text>
</comment>